<sequence length="422" mass="45479">MEFAESDEPLPSEYNRLVGTKTGLVSNLAHSSLDRGGPRAGVGAVDHADLGWLGAGHTADIEAGGKGLGARETLTSTVGEFVERYCLHWPREDALVEASYDEMASRGEVPDFECLAAYGQADLEPGDHELLDPLSRDTVLPWVAGTNLLTGDTSYVPAHLVWNRVGELADYPNAVVGTSNGAAAGPTLEAAVLSGLAEVVERDAFVRTWCEQTPPPRVDVAATPDLAARRDRLLPSDYRSLSVFEYDGTVDVPAYGAAIVDDRDRYPKFAIGGSADFDPLAAATDAMVEAAQAFPYLEHVRTDYDLDAIDPARIWNFTENTLLYARPENFEHVSFFVEGEETALAPSEDVADDLAAYLDRLDAAGCTPVAVEVTTPDVREVGIRVVRVVVPELVPFPPSSLPPADHPRLAEVDVPEMPHPYP</sequence>
<protein>
    <submittedName>
        <fullName evidence="3">YcaO-like family protein</fullName>
    </submittedName>
</protein>
<dbReference type="Gene3D" id="3.30.1330.230">
    <property type="match status" value="1"/>
</dbReference>
<gene>
    <name evidence="3" type="ORF">M0R88_08150</name>
</gene>
<evidence type="ECO:0000313" key="3">
    <source>
        <dbReference type="EMBL" id="UPW02053.1"/>
    </source>
</evidence>
<dbReference type="RefSeq" id="WP_248656440.1">
    <property type="nucleotide sequence ID" value="NZ_CP096658.1"/>
</dbReference>
<dbReference type="PANTHER" id="PTHR37809:SF1">
    <property type="entry name" value="RIBOSOMAL PROTEIN S12 METHYLTHIOTRANSFERASE ACCESSORY FACTOR YCAO"/>
    <property type="match status" value="1"/>
</dbReference>
<name>A0A8U0ILN5_9EURY</name>
<feature type="region of interest" description="Disordered" evidence="1">
    <location>
        <begin position="400"/>
        <end position="422"/>
    </location>
</feature>
<dbReference type="InterPro" id="IPR027624">
    <property type="entry name" value="TOMM_cyclo_SagD"/>
</dbReference>
<keyword evidence="4" id="KW-1185">Reference proteome</keyword>
<feature type="domain" description="YcaO" evidence="2">
    <location>
        <begin position="65"/>
        <end position="422"/>
    </location>
</feature>
<dbReference type="Proteomes" id="UP000830434">
    <property type="component" value="Chromosome"/>
</dbReference>
<dbReference type="GeneID" id="72189819"/>
<dbReference type="EMBL" id="CP096658">
    <property type="protein sequence ID" value="UPW02053.1"/>
    <property type="molecule type" value="Genomic_DNA"/>
</dbReference>
<evidence type="ECO:0000259" key="2">
    <source>
        <dbReference type="PROSITE" id="PS51664"/>
    </source>
</evidence>
<dbReference type="Gene3D" id="3.30.160.660">
    <property type="match status" value="1"/>
</dbReference>
<dbReference type="InterPro" id="IPR003776">
    <property type="entry name" value="YcaO-like_dom"/>
</dbReference>
<dbReference type="PANTHER" id="PTHR37809">
    <property type="entry name" value="RIBOSOMAL PROTEIN S12 METHYLTHIOTRANSFERASE ACCESSORY FACTOR YCAO"/>
    <property type="match status" value="1"/>
</dbReference>
<reference evidence="3" key="1">
    <citation type="submission" date="2022-04" db="EMBL/GenBank/DDBJ databases">
        <title>Diverse halophilic archaea isolated from saline environments.</title>
        <authorList>
            <person name="Cui H.-L."/>
        </authorList>
    </citation>
    <scope>NUCLEOTIDE SEQUENCE</scope>
    <source>
        <strain evidence="3">XZYJT40</strain>
    </source>
</reference>
<dbReference type="Pfam" id="PF02624">
    <property type="entry name" value="YcaO"/>
    <property type="match status" value="1"/>
</dbReference>
<dbReference type="NCBIfam" id="TIGR03604">
    <property type="entry name" value="TOMM_cyclo_SagD"/>
    <property type="match status" value="1"/>
</dbReference>
<dbReference type="PROSITE" id="PS51664">
    <property type="entry name" value="YCAO"/>
    <property type="match status" value="1"/>
</dbReference>
<evidence type="ECO:0000313" key="4">
    <source>
        <dbReference type="Proteomes" id="UP000830434"/>
    </source>
</evidence>
<accession>A0A8U0ILN5</accession>
<dbReference type="AlphaFoldDB" id="A0A8U0ILN5"/>
<dbReference type="KEGG" id="haxz:M0R88_08150"/>
<evidence type="ECO:0000256" key="1">
    <source>
        <dbReference type="SAM" id="MobiDB-lite"/>
    </source>
</evidence>
<dbReference type="Gene3D" id="3.30.40.250">
    <property type="match status" value="1"/>
</dbReference>
<organism evidence="3 4">
    <name type="scientific">Halorussus gelatinilyticus</name>
    <dbReference type="NCBI Taxonomy" id="2937524"/>
    <lineage>
        <taxon>Archaea</taxon>
        <taxon>Methanobacteriati</taxon>
        <taxon>Methanobacteriota</taxon>
        <taxon>Stenosarchaea group</taxon>
        <taxon>Halobacteria</taxon>
        <taxon>Halobacteriales</taxon>
        <taxon>Haladaptataceae</taxon>
        <taxon>Halorussus</taxon>
    </lineage>
</organism>
<proteinExistence type="predicted"/>